<dbReference type="InterPro" id="IPR011009">
    <property type="entry name" value="Kinase-like_dom_sf"/>
</dbReference>
<keyword evidence="6" id="KW-0175">Coiled coil</keyword>
<dbReference type="PANTHER" id="PTHR43289:SF34">
    <property type="entry name" value="SERINE_THREONINE-PROTEIN KINASE YBDM-RELATED"/>
    <property type="match status" value="1"/>
</dbReference>
<keyword evidence="7" id="KW-0812">Transmembrane</keyword>
<dbReference type="PROSITE" id="PS50011">
    <property type="entry name" value="PROTEIN_KINASE_DOM"/>
    <property type="match status" value="1"/>
</dbReference>
<evidence type="ECO:0000259" key="8">
    <source>
        <dbReference type="PROSITE" id="PS50011"/>
    </source>
</evidence>
<dbReference type="Proteomes" id="UP000235914">
    <property type="component" value="Unassembled WGS sequence"/>
</dbReference>
<evidence type="ECO:0000256" key="5">
    <source>
        <dbReference type="PROSITE-ProRule" id="PRU10141"/>
    </source>
</evidence>
<dbReference type="GO" id="GO:0004674">
    <property type="term" value="F:protein serine/threonine kinase activity"/>
    <property type="evidence" value="ECO:0007669"/>
    <property type="project" value="TreeGrafter"/>
</dbReference>
<reference evidence="9 10" key="1">
    <citation type="journal article" date="2017" name="BMC Genomics">
        <title>Genome sequencing of 39 Akkermansia muciniphila isolates reveals its population structure, genomic and functional diverisity, and global distribution in mammalian gut microbiotas.</title>
        <authorList>
            <person name="Guo X."/>
            <person name="Li S."/>
            <person name="Zhang J."/>
            <person name="Wu F."/>
            <person name="Li X."/>
            <person name="Wu D."/>
            <person name="Zhang M."/>
            <person name="Ou Z."/>
            <person name="Jie Z."/>
            <person name="Yan Q."/>
            <person name="Li P."/>
            <person name="Yi J."/>
            <person name="Peng Y."/>
        </authorList>
    </citation>
    <scope>NUCLEOTIDE SEQUENCE [LARGE SCALE GENOMIC DNA]</scope>
    <source>
        <strain evidence="9 10">GP43</strain>
    </source>
</reference>
<evidence type="ECO:0000313" key="10">
    <source>
        <dbReference type="Proteomes" id="UP000235914"/>
    </source>
</evidence>
<keyword evidence="7" id="KW-0472">Membrane</keyword>
<dbReference type="PROSITE" id="PS00107">
    <property type="entry name" value="PROTEIN_KINASE_ATP"/>
    <property type="match status" value="1"/>
</dbReference>
<evidence type="ECO:0000256" key="1">
    <source>
        <dbReference type="ARBA" id="ARBA00022679"/>
    </source>
</evidence>
<feature type="transmembrane region" description="Helical" evidence="7">
    <location>
        <begin position="337"/>
        <end position="357"/>
    </location>
</feature>
<dbReference type="EMBL" id="PJKN01000003">
    <property type="protein sequence ID" value="PNC56434.1"/>
    <property type="molecule type" value="Genomic_DNA"/>
</dbReference>
<sequence length="860" mass="96372">MVPQKENVVNCPACGQPMDVSLLPPYANAICPGCQALTRVKTRMGPYRITGKLGKGGMSVVFRAEDAVLGREVALKVLNDAYAGDALRCERFEREARIMARVSHENLVQLYAVGRDQGLFYIAMELVEGNGLDALIAAEERVPEDRVLRLTLDIVRGLDAAWNAGLMHRDIKPANVLLSPDGVVKIVDFGLSLLHSESDMEREIWVTPYYAAPETLLRGEEDFRTDMYALGATMYHLLAGAPPRVDASQSSDILLENKKNLPLLEQVVNDISPMTCFIVDRLMAFNKEDRFSSYPELMDAVEQAQEEYARAMQESGLTWAERRAVEARHARRRKCRIIVASSIVSVVALALGVWGWAEWREDGAPSPVTPPSPISPAAEAALEDREAAESRLERSIRFGKLFNEAQESLNRGDLVKAAAMFGDLAAQPDCPLSTSLWAGLNQVLCMWVRGQFPEGVKRLEELGRKMEACGDPEELERSRDIGNLVMYLSSADWSSRMPGLRSNSDLAVHYYVGMALKSWYFAGRWTEYGGFLDRVAADAADDRDRNVRELASAWLSNLEKYTDQYARLKRLQDMPEKTVAEVEAKRSAADFLREQMVIGEVPSMSPAYAALEGILDHLRMQYQAARDWEAAEAVKASERKKAEEMQKKLEEEKRREILLAAQSRSYEDVCREAEGIMKETGDYEKVSTVYGEAEKVISSPAVKARLAMRREMTDQMLPLFSRMEKLLPVLLEKKPGKTLVLRDGSRVRLKGMKGHLLTVEPQDSREGSGAYQVSWNELPFNSLHALARECRQKQPAEFSSLEDTYSKPLLIFGRLTGTISSAQQEKALLQMDRSFIEKWNLWMNSLEAEEGLPGDDGKSS</sequence>
<dbReference type="Gene3D" id="3.30.200.20">
    <property type="entry name" value="Phosphorylase Kinase, domain 1"/>
    <property type="match status" value="1"/>
</dbReference>
<dbReference type="InterPro" id="IPR017441">
    <property type="entry name" value="Protein_kinase_ATP_BS"/>
</dbReference>
<evidence type="ECO:0000256" key="4">
    <source>
        <dbReference type="ARBA" id="ARBA00022840"/>
    </source>
</evidence>
<dbReference type="Gene3D" id="1.10.510.10">
    <property type="entry name" value="Transferase(Phosphotransferase) domain 1"/>
    <property type="match status" value="1"/>
</dbReference>
<keyword evidence="1" id="KW-0808">Transferase</keyword>
<dbReference type="SUPFAM" id="SSF56112">
    <property type="entry name" value="Protein kinase-like (PK-like)"/>
    <property type="match status" value="1"/>
</dbReference>
<evidence type="ECO:0000256" key="3">
    <source>
        <dbReference type="ARBA" id="ARBA00022777"/>
    </source>
</evidence>
<gene>
    <name evidence="9" type="ORF">CXU09_07445</name>
</gene>
<comment type="caution">
    <text evidence="9">The sequence shown here is derived from an EMBL/GenBank/DDBJ whole genome shotgun (WGS) entry which is preliminary data.</text>
</comment>
<feature type="domain" description="Protein kinase" evidence="8">
    <location>
        <begin position="47"/>
        <end position="309"/>
    </location>
</feature>
<evidence type="ECO:0000256" key="2">
    <source>
        <dbReference type="ARBA" id="ARBA00022741"/>
    </source>
</evidence>
<name>A0AAP8NM49_9BACT</name>
<evidence type="ECO:0000256" key="7">
    <source>
        <dbReference type="SAM" id="Phobius"/>
    </source>
</evidence>
<keyword evidence="4 5" id="KW-0067">ATP-binding</keyword>
<protein>
    <recommendedName>
        <fullName evidence="8">Protein kinase domain-containing protein</fullName>
    </recommendedName>
</protein>
<evidence type="ECO:0000313" key="9">
    <source>
        <dbReference type="EMBL" id="PNC56434.1"/>
    </source>
</evidence>
<feature type="binding site" evidence="5">
    <location>
        <position position="76"/>
    </location>
    <ligand>
        <name>ATP</name>
        <dbReference type="ChEBI" id="CHEBI:30616"/>
    </ligand>
</feature>
<dbReference type="Pfam" id="PF00069">
    <property type="entry name" value="Pkinase"/>
    <property type="match status" value="1"/>
</dbReference>
<dbReference type="SMART" id="SM00220">
    <property type="entry name" value="S_TKc"/>
    <property type="match status" value="1"/>
</dbReference>
<dbReference type="InterPro" id="IPR008271">
    <property type="entry name" value="Ser/Thr_kinase_AS"/>
</dbReference>
<organism evidence="9 10">
    <name type="scientific">Akkermansia muciniphila</name>
    <dbReference type="NCBI Taxonomy" id="239935"/>
    <lineage>
        <taxon>Bacteria</taxon>
        <taxon>Pseudomonadati</taxon>
        <taxon>Verrucomicrobiota</taxon>
        <taxon>Verrucomicrobiia</taxon>
        <taxon>Verrucomicrobiales</taxon>
        <taxon>Akkermansiaceae</taxon>
        <taxon>Akkermansia</taxon>
    </lineage>
</organism>
<proteinExistence type="predicted"/>
<evidence type="ECO:0000256" key="6">
    <source>
        <dbReference type="SAM" id="Coils"/>
    </source>
</evidence>
<feature type="coiled-coil region" evidence="6">
    <location>
        <begin position="634"/>
        <end position="662"/>
    </location>
</feature>
<keyword evidence="3" id="KW-0418">Kinase</keyword>
<dbReference type="GO" id="GO:0005524">
    <property type="term" value="F:ATP binding"/>
    <property type="evidence" value="ECO:0007669"/>
    <property type="project" value="UniProtKB-UniRule"/>
</dbReference>
<dbReference type="CDD" id="cd14014">
    <property type="entry name" value="STKc_PknB_like"/>
    <property type="match status" value="1"/>
</dbReference>
<dbReference type="AlphaFoldDB" id="A0AAP8NM49"/>
<keyword evidence="2 5" id="KW-0547">Nucleotide-binding</keyword>
<accession>A0AAP8NM49</accession>
<keyword evidence="7" id="KW-1133">Transmembrane helix</keyword>
<dbReference type="PROSITE" id="PS00108">
    <property type="entry name" value="PROTEIN_KINASE_ST"/>
    <property type="match status" value="1"/>
</dbReference>
<dbReference type="InterPro" id="IPR000719">
    <property type="entry name" value="Prot_kinase_dom"/>
</dbReference>
<dbReference type="PANTHER" id="PTHR43289">
    <property type="entry name" value="MITOGEN-ACTIVATED PROTEIN KINASE KINASE KINASE 20-RELATED"/>
    <property type="match status" value="1"/>
</dbReference>
<dbReference type="RefSeq" id="WP_102735695.1">
    <property type="nucleotide sequence ID" value="NZ_CP033388.1"/>
</dbReference>